<organism evidence="1">
    <name type="scientific">Oryza barthii</name>
    <dbReference type="NCBI Taxonomy" id="65489"/>
    <lineage>
        <taxon>Eukaryota</taxon>
        <taxon>Viridiplantae</taxon>
        <taxon>Streptophyta</taxon>
        <taxon>Embryophyta</taxon>
        <taxon>Tracheophyta</taxon>
        <taxon>Spermatophyta</taxon>
        <taxon>Magnoliopsida</taxon>
        <taxon>Liliopsida</taxon>
        <taxon>Poales</taxon>
        <taxon>Poaceae</taxon>
        <taxon>BOP clade</taxon>
        <taxon>Oryzoideae</taxon>
        <taxon>Oryzeae</taxon>
        <taxon>Oryzinae</taxon>
        <taxon>Oryza</taxon>
    </lineage>
</organism>
<keyword evidence="2" id="KW-1185">Reference proteome</keyword>
<evidence type="ECO:0000313" key="2">
    <source>
        <dbReference type="Proteomes" id="UP000026960"/>
    </source>
</evidence>
<dbReference type="Gramene" id="OBART08G17120.1">
    <property type="protein sequence ID" value="OBART08G17120.1"/>
    <property type="gene ID" value="OBART08G17120"/>
</dbReference>
<dbReference type="EnsemblPlants" id="OBART08G17120.1">
    <property type="protein sequence ID" value="OBART08G17120.1"/>
    <property type="gene ID" value="OBART08G17120"/>
</dbReference>
<accession>A0A0D3H123</accession>
<name>A0A0D3H123_9ORYZ</name>
<dbReference type="HOGENOM" id="CLU_1099940_0_0_1"/>
<dbReference type="PaxDb" id="65489-OBART08G17120.1"/>
<reference evidence="1" key="1">
    <citation type="journal article" date="2009" name="Rice">
        <title>De Novo Next Generation Sequencing of Plant Genomes.</title>
        <authorList>
            <person name="Rounsley S."/>
            <person name="Marri P.R."/>
            <person name="Yu Y."/>
            <person name="He R."/>
            <person name="Sisneros N."/>
            <person name="Goicoechea J.L."/>
            <person name="Lee S.J."/>
            <person name="Angelova A."/>
            <person name="Kudrna D."/>
            <person name="Luo M."/>
            <person name="Affourtit J."/>
            <person name="Desany B."/>
            <person name="Knight J."/>
            <person name="Niazi F."/>
            <person name="Egholm M."/>
            <person name="Wing R.A."/>
        </authorList>
    </citation>
    <scope>NUCLEOTIDE SEQUENCE [LARGE SCALE GENOMIC DNA]</scope>
    <source>
        <strain evidence="1">cv. IRGC 105608</strain>
    </source>
</reference>
<protein>
    <submittedName>
        <fullName evidence="1">Uncharacterized protein</fullName>
    </submittedName>
</protein>
<dbReference type="AlphaFoldDB" id="A0A0D3H123"/>
<sequence length="253" mass="26502">MASFFWPGPPGAQPVGDLQVAKLALLVAGNGFISPSSYLRRCCDDDGPCFVDGAGERCLHLANLVTAMLGLALVLGQMAFFSAAAFRPQAALVTVAAPSSPRLGPSSFGSMFSASQPVGDLRVAQLALLVAGNGLIVSPSYLSSCPCDDGGRCFFQDGVAEQRCFDLANLVTAVLGLALLVGDMAFSTAVPGRSTQSQALATVARWLVGLAKVATVGTFQHWINSFYLCLKTWSITSYIIHPSLHDNPVLVFA</sequence>
<dbReference type="Proteomes" id="UP000026960">
    <property type="component" value="Chromosome 8"/>
</dbReference>
<reference evidence="1" key="2">
    <citation type="submission" date="2015-03" db="UniProtKB">
        <authorList>
            <consortium name="EnsemblPlants"/>
        </authorList>
    </citation>
    <scope>IDENTIFICATION</scope>
</reference>
<evidence type="ECO:0000313" key="1">
    <source>
        <dbReference type="EnsemblPlants" id="OBART08G17120.1"/>
    </source>
</evidence>
<proteinExistence type="predicted"/>